<dbReference type="InterPro" id="IPR017441">
    <property type="entry name" value="Protein_kinase_ATP_BS"/>
</dbReference>
<evidence type="ECO:0000256" key="13">
    <source>
        <dbReference type="PROSITE-ProRule" id="PRU10141"/>
    </source>
</evidence>
<dbReference type="PROSITE" id="PS50011">
    <property type="entry name" value="PROTEIN_KINASE_DOM"/>
    <property type="match status" value="1"/>
</dbReference>
<comment type="caution">
    <text evidence="16">The sequence shown here is derived from an EMBL/GenBank/DDBJ whole genome shotgun (WGS) entry which is preliminary data.</text>
</comment>
<evidence type="ECO:0000313" key="17">
    <source>
        <dbReference type="Proteomes" id="UP001591681"/>
    </source>
</evidence>
<dbReference type="SMART" id="SM00220">
    <property type="entry name" value="S_TKc"/>
    <property type="match status" value="1"/>
</dbReference>
<dbReference type="InterPro" id="IPR000719">
    <property type="entry name" value="Prot_kinase_dom"/>
</dbReference>
<keyword evidence="6" id="KW-0808">Transferase</keyword>
<keyword evidence="9 13" id="KW-0067">ATP-binding</keyword>
<evidence type="ECO:0000256" key="7">
    <source>
        <dbReference type="ARBA" id="ARBA00022741"/>
    </source>
</evidence>
<comment type="similarity">
    <text evidence="2">Belongs to the protein kinase superfamily. CAMK Ser/Thr protein kinase family. SNF1 subfamily.</text>
</comment>
<feature type="region of interest" description="Disordered" evidence="14">
    <location>
        <begin position="370"/>
        <end position="517"/>
    </location>
</feature>
<keyword evidence="4" id="KW-0723">Serine/threonine-protein kinase</keyword>
<dbReference type="Gene3D" id="1.10.510.10">
    <property type="entry name" value="Transferase(Phosphotransferase) domain 1"/>
    <property type="match status" value="1"/>
</dbReference>
<dbReference type="GO" id="GO:0004674">
    <property type="term" value="F:protein serine/threonine kinase activity"/>
    <property type="evidence" value="ECO:0007669"/>
    <property type="project" value="UniProtKB-KW"/>
</dbReference>
<dbReference type="Proteomes" id="UP001591681">
    <property type="component" value="Unassembled WGS sequence"/>
</dbReference>
<evidence type="ECO:0000313" key="16">
    <source>
        <dbReference type="EMBL" id="KAL2090540.1"/>
    </source>
</evidence>
<dbReference type="PANTHER" id="PTHR24346">
    <property type="entry name" value="MAP/MICROTUBULE AFFINITY-REGULATING KINASE"/>
    <property type="match status" value="1"/>
</dbReference>
<sequence length="680" mass="74528">METTSILHGGGRLTLNNGLVASPVENSFSGGNVCQASMKRQAVKRHHHKHNLKHRYEFLETLGKGTYGKVKKAIERSGRLVAIKSIRKDKIKDEQDLVHIRREIEIMSSLSHPHIITIYEVFENKDKIVIVMEYASRGDLYDYLSQRQTVPEAEARHLFRQIVSAVHYCHRNGIVHRDLKLENILLDGDCNIKIADFGLSNLYHGDEYLQTFCGSPLYASPEIVNGRPYRGPEVDSWSLGVLLYTLVHGAMPFDGHNHRHLVQQISTGEYRKPSKPSDACGLIRWMLMVNPERRATLEEIAGHWWLNWGYQRPLLAESQTALGSNVGSTVKGTITVATANAAAAATQTQPAGATRIADWLRRTSRPLLQSSSKMRCLLRPHGPGGGGAGAEVARQRSIRRSRKENNVSQSMQDGTAARPHKGILKRRGSLKQKPPNDSQPPPPPQEERPAPTPPPSGLAPSTVSILAPQTVPTNEALPRKGILKKPVERESGYYSSSSFPESSDSSQTAEPPLCPFVPPHRKGILKHNGKFSSGGLQEFGSLDQLAASLPQGVSRGRPKGAVSEDSILSSESFDRLDLPDRQKPAAPMEKPAVAASSMRGCVSADNLLELRPDAGVGTQGHRRLRADAGVGTQGHRRVHSPWDLACYQTSGMSDSVFSISDCQNVTEVYRQAIGAATPAS</sequence>
<gene>
    <name evidence="16" type="ORF">ACEWY4_012803</name>
</gene>
<keyword evidence="7 13" id="KW-0547">Nucleotide-binding</keyword>
<reference evidence="16 17" key="1">
    <citation type="submission" date="2024-09" db="EMBL/GenBank/DDBJ databases">
        <title>A chromosome-level genome assembly of Gray's grenadier anchovy, Coilia grayii.</title>
        <authorList>
            <person name="Fu Z."/>
        </authorList>
    </citation>
    <scope>NUCLEOTIDE SEQUENCE [LARGE SCALE GENOMIC DNA]</scope>
    <source>
        <strain evidence="16">G4</strain>
        <tissue evidence="16">Muscle</tissue>
    </source>
</reference>
<proteinExistence type="inferred from homology"/>
<dbReference type="FunFam" id="1.10.510.10:FF:000226">
    <property type="entry name" value="NUAK family SNF1-like kinase 1"/>
    <property type="match status" value="1"/>
</dbReference>
<feature type="compositionally biased region" description="Pro residues" evidence="14">
    <location>
        <begin position="437"/>
        <end position="457"/>
    </location>
</feature>
<feature type="domain" description="Protein kinase" evidence="15">
    <location>
        <begin position="56"/>
        <end position="306"/>
    </location>
</feature>
<evidence type="ECO:0000256" key="9">
    <source>
        <dbReference type="ARBA" id="ARBA00022840"/>
    </source>
</evidence>
<feature type="binding site" evidence="13">
    <location>
        <position position="88"/>
    </location>
    <ligand>
        <name>ATP</name>
        <dbReference type="ChEBI" id="CHEBI:30616"/>
    </ligand>
</feature>
<feature type="compositionally biased region" description="Basic residues" evidence="14">
    <location>
        <begin position="418"/>
        <end position="430"/>
    </location>
</feature>
<keyword evidence="5" id="KW-0597">Phosphoprotein</keyword>
<dbReference type="GO" id="GO:0005524">
    <property type="term" value="F:ATP binding"/>
    <property type="evidence" value="ECO:0007669"/>
    <property type="project" value="UniProtKB-UniRule"/>
</dbReference>
<dbReference type="EMBL" id="JBHFQA010000011">
    <property type="protein sequence ID" value="KAL2090540.1"/>
    <property type="molecule type" value="Genomic_DNA"/>
</dbReference>
<keyword evidence="8" id="KW-0418">Kinase</keyword>
<dbReference type="InterPro" id="IPR008271">
    <property type="entry name" value="Ser/Thr_kinase_AS"/>
</dbReference>
<evidence type="ECO:0000256" key="11">
    <source>
        <dbReference type="ARBA" id="ARBA00047899"/>
    </source>
</evidence>
<evidence type="ECO:0000256" key="2">
    <source>
        <dbReference type="ARBA" id="ARBA00006234"/>
    </source>
</evidence>
<dbReference type="InterPro" id="IPR011009">
    <property type="entry name" value="Kinase-like_dom_sf"/>
</dbReference>
<name>A0ABD1JUN2_9TELE</name>
<protein>
    <recommendedName>
        <fullName evidence="3">non-specific serine/threonine protein kinase</fullName>
        <ecNumber evidence="3">2.7.11.1</ecNumber>
    </recommendedName>
</protein>
<comment type="catalytic activity">
    <reaction evidence="11">
        <text>L-threonyl-[protein] + ATP = O-phospho-L-threonyl-[protein] + ADP + H(+)</text>
        <dbReference type="Rhea" id="RHEA:46608"/>
        <dbReference type="Rhea" id="RHEA-COMP:11060"/>
        <dbReference type="Rhea" id="RHEA-COMP:11605"/>
        <dbReference type="ChEBI" id="CHEBI:15378"/>
        <dbReference type="ChEBI" id="CHEBI:30013"/>
        <dbReference type="ChEBI" id="CHEBI:30616"/>
        <dbReference type="ChEBI" id="CHEBI:61977"/>
        <dbReference type="ChEBI" id="CHEBI:456216"/>
        <dbReference type="EC" id="2.7.11.1"/>
    </reaction>
</comment>
<dbReference type="PROSITE" id="PS00108">
    <property type="entry name" value="PROTEIN_KINASE_ST"/>
    <property type="match status" value="1"/>
</dbReference>
<evidence type="ECO:0000256" key="5">
    <source>
        <dbReference type="ARBA" id="ARBA00022553"/>
    </source>
</evidence>
<evidence type="ECO:0000256" key="3">
    <source>
        <dbReference type="ARBA" id="ARBA00012513"/>
    </source>
</evidence>
<comment type="cofactor">
    <cofactor evidence="1">
        <name>Mg(2+)</name>
        <dbReference type="ChEBI" id="CHEBI:18420"/>
    </cofactor>
</comment>
<organism evidence="16 17">
    <name type="scientific">Coilia grayii</name>
    <name type="common">Gray's grenadier anchovy</name>
    <dbReference type="NCBI Taxonomy" id="363190"/>
    <lineage>
        <taxon>Eukaryota</taxon>
        <taxon>Metazoa</taxon>
        <taxon>Chordata</taxon>
        <taxon>Craniata</taxon>
        <taxon>Vertebrata</taxon>
        <taxon>Euteleostomi</taxon>
        <taxon>Actinopterygii</taxon>
        <taxon>Neopterygii</taxon>
        <taxon>Teleostei</taxon>
        <taxon>Clupei</taxon>
        <taxon>Clupeiformes</taxon>
        <taxon>Clupeoidei</taxon>
        <taxon>Engraulidae</taxon>
        <taxon>Coilinae</taxon>
        <taxon>Coilia</taxon>
    </lineage>
</organism>
<dbReference type="PROSITE" id="PS00107">
    <property type="entry name" value="PROTEIN_KINASE_ATP"/>
    <property type="match status" value="1"/>
</dbReference>
<evidence type="ECO:0000259" key="15">
    <source>
        <dbReference type="PROSITE" id="PS50011"/>
    </source>
</evidence>
<dbReference type="PANTHER" id="PTHR24346:SF93">
    <property type="entry name" value="NUAK FAMILY SNF1-LIKE KINASE 1"/>
    <property type="match status" value="1"/>
</dbReference>
<comment type="catalytic activity">
    <reaction evidence="12">
        <text>L-seryl-[protein] + ATP = O-phospho-L-seryl-[protein] + ADP + H(+)</text>
        <dbReference type="Rhea" id="RHEA:17989"/>
        <dbReference type="Rhea" id="RHEA-COMP:9863"/>
        <dbReference type="Rhea" id="RHEA-COMP:11604"/>
        <dbReference type="ChEBI" id="CHEBI:15378"/>
        <dbReference type="ChEBI" id="CHEBI:29999"/>
        <dbReference type="ChEBI" id="CHEBI:30616"/>
        <dbReference type="ChEBI" id="CHEBI:83421"/>
        <dbReference type="ChEBI" id="CHEBI:456216"/>
        <dbReference type="EC" id="2.7.11.1"/>
    </reaction>
</comment>
<dbReference type="FunFam" id="3.30.200.20:FF:000042">
    <property type="entry name" value="Aurora kinase A"/>
    <property type="match status" value="1"/>
</dbReference>
<dbReference type="CDD" id="cd14073">
    <property type="entry name" value="STKc_NUAK"/>
    <property type="match status" value="1"/>
</dbReference>
<dbReference type="Pfam" id="PF00069">
    <property type="entry name" value="Pkinase"/>
    <property type="match status" value="1"/>
</dbReference>
<evidence type="ECO:0000256" key="14">
    <source>
        <dbReference type="SAM" id="MobiDB-lite"/>
    </source>
</evidence>
<dbReference type="AlphaFoldDB" id="A0ABD1JUN2"/>
<evidence type="ECO:0000256" key="8">
    <source>
        <dbReference type="ARBA" id="ARBA00022777"/>
    </source>
</evidence>
<feature type="region of interest" description="Disordered" evidence="14">
    <location>
        <begin position="551"/>
        <end position="572"/>
    </location>
</feature>
<accession>A0ABD1JUN2</accession>
<keyword evidence="17" id="KW-1185">Reference proteome</keyword>
<keyword evidence="10" id="KW-0007">Acetylation</keyword>
<evidence type="ECO:0000256" key="4">
    <source>
        <dbReference type="ARBA" id="ARBA00022527"/>
    </source>
</evidence>
<evidence type="ECO:0000256" key="12">
    <source>
        <dbReference type="ARBA" id="ARBA00048679"/>
    </source>
</evidence>
<evidence type="ECO:0000256" key="6">
    <source>
        <dbReference type="ARBA" id="ARBA00022679"/>
    </source>
</evidence>
<evidence type="ECO:0000256" key="1">
    <source>
        <dbReference type="ARBA" id="ARBA00001946"/>
    </source>
</evidence>
<evidence type="ECO:0000256" key="10">
    <source>
        <dbReference type="ARBA" id="ARBA00022990"/>
    </source>
</evidence>
<dbReference type="SUPFAM" id="SSF56112">
    <property type="entry name" value="Protein kinase-like (PK-like)"/>
    <property type="match status" value="1"/>
</dbReference>
<dbReference type="EC" id="2.7.11.1" evidence="3"/>
<feature type="compositionally biased region" description="Low complexity" evidence="14">
    <location>
        <begin position="492"/>
        <end position="506"/>
    </location>
</feature>